<keyword evidence="3" id="KW-1185">Reference proteome</keyword>
<protein>
    <recommendedName>
        <fullName evidence="4">HNH endonuclease</fullName>
    </recommendedName>
</protein>
<sequence>MSRRARKSATPPPAAPPETGETAPVCPLCPLCLRPIPAGARASRHHLTPRLKGGARGPAPLLHQICHNEIHAALSEAELARAYAAPEALRAHPGLARFIAWIASKPPDFHARSRPNLRKRRARGR</sequence>
<reference evidence="2 3" key="1">
    <citation type="submission" date="2016-10" db="EMBL/GenBank/DDBJ databases">
        <authorList>
            <person name="de Groot N.N."/>
        </authorList>
    </citation>
    <scope>NUCLEOTIDE SEQUENCE [LARGE SCALE GENOMIC DNA]</scope>
    <source>
        <strain evidence="2 3">DSM 17890</strain>
    </source>
</reference>
<evidence type="ECO:0008006" key="4">
    <source>
        <dbReference type="Google" id="ProtNLM"/>
    </source>
</evidence>
<evidence type="ECO:0000313" key="2">
    <source>
        <dbReference type="EMBL" id="SDW46722.1"/>
    </source>
</evidence>
<feature type="region of interest" description="Disordered" evidence="1">
    <location>
        <begin position="1"/>
        <end position="23"/>
    </location>
</feature>
<organism evidence="2 3">
    <name type="scientific">Albimonas donghaensis</name>
    <dbReference type="NCBI Taxonomy" id="356660"/>
    <lineage>
        <taxon>Bacteria</taxon>
        <taxon>Pseudomonadati</taxon>
        <taxon>Pseudomonadota</taxon>
        <taxon>Alphaproteobacteria</taxon>
        <taxon>Rhodobacterales</taxon>
        <taxon>Paracoccaceae</taxon>
        <taxon>Albimonas</taxon>
    </lineage>
</organism>
<dbReference type="Proteomes" id="UP000199118">
    <property type="component" value="Unassembled WGS sequence"/>
</dbReference>
<name>A0A1H2TS92_9RHOB</name>
<accession>A0A1H2TS92</accession>
<evidence type="ECO:0000313" key="3">
    <source>
        <dbReference type="Proteomes" id="UP000199118"/>
    </source>
</evidence>
<dbReference type="RefSeq" id="WP_245710387.1">
    <property type="nucleotide sequence ID" value="NZ_FNMZ01000001.1"/>
</dbReference>
<dbReference type="AlphaFoldDB" id="A0A1H2TS92"/>
<proteinExistence type="predicted"/>
<dbReference type="EMBL" id="FNMZ01000001">
    <property type="protein sequence ID" value="SDW46722.1"/>
    <property type="molecule type" value="Genomic_DNA"/>
</dbReference>
<gene>
    <name evidence="2" type="ORF">SAMN05444336_1011097</name>
</gene>
<evidence type="ECO:0000256" key="1">
    <source>
        <dbReference type="SAM" id="MobiDB-lite"/>
    </source>
</evidence>
<dbReference type="STRING" id="356660.SAMN05444336_1011097"/>